<organism evidence="1">
    <name type="scientific">Arundo donax</name>
    <name type="common">Giant reed</name>
    <name type="synonym">Donax arundinaceus</name>
    <dbReference type="NCBI Taxonomy" id="35708"/>
    <lineage>
        <taxon>Eukaryota</taxon>
        <taxon>Viridiplantae</taxon>
        <taxon>Streptophyta</taxon>
        <taxon>Embryophyta</taxon>
        <taxon>Tracheophyta</taxon>
        <taxon>Spermatophyta</taxon>
        <taxon>Magnoliopsida</taxon>
        <taxon>Liliopsida</taxon>
        <taxon>Poales</taxon>
        <taxon>Poaceae</taxon>
        <taxon>PACMAD clade</taxon>
        <taxon>Arundinoideae</taxon>
        <taxon>Arundineae</taxon>
        <taxon>Arundo</taxon>
    </lineage>
</organism>
<accession>A0A0A8XQE1</accession>
<protein>
    <submittedName>
        <fullName evidence="1">Uncharacterized protein</fullName>
    </submittedName>
</protein>
<reference evidence="1" key="2">
    <citation type="journal article" date="2015" name="Data Brief">
        <title>Shoot transcriptome of the giant reed, Arundo donax.</title>
        <authorList>
            <person name="Barrero R.A."/>
            <person name="Guerrero F.D."/>
            <person name="Moolhuijzen P."/>
            <person name="Goolsby J.A."/>
            <person name="Tidwell J."/>
            <person name="Bellgard S.E."/>
            <person name="Bellgard M.I."/>
        </authorList>
    </citation>
    <scope>NUCLEOTIDE SEQUENCE</scope>
    <source>
        <tissue evidence="1">Shoot tissue taken approximately 20 cm above the soil surface</tissue>
    </source>
</reference>
<sequence length="44" mass="5490">MDQPKRTLHRTWRNRNQTGYKPFTRLSCRSSWCSSWRRYLATRT</sequence>
<evidence type="ECO:0000313" key="1">
    <source>
        <dbReference type="EMBL" id="JAD14913.1"/>
    </source>
</evidence>
<proteinExistence type="predicted"/>
<reference evidence="1" key="1">
    <citation type="submission" date="2014-09" db="EMBL/GenBank/DDBJ databases">
        <authorList>
            <person name="Magalhaes I.L.F."/>
            <person name="Oliveira U."/>
            <person name="Santos F.R."/>
            <person name="Vidigal T.H.D.A."/>
            <person name="Brescovit A.D."/>
            <person name="Santos A.J."/>
        </authorList>
    </citation>
    <scope>NUCLEOTIDE SEQUENCE</scope>
    <source>
        <tissue evidence="1">Shoot tissue taken approximately 20 cm above the soil surface</tissue>
    </source>
</reference>
<dbReference type="EMBL" id="GBRH01282982">
    <property type="protein sequence ID" value="JAD14913.1"/>
    <property type="molecule type" value="Transcribed_RNA"/>
</dbReference>
<dbReference type="AlphaFoldDB" id="A0A0A8XQE1"/>
<name>A0A0A8XQE1_ARUDO</name>